<comment type="catalytic activity">
    <reaction evidence="11">
        <text>L-seryl-[protein] + ATP = O-phospho-L-seryl-[protein] + ADP + H(+)</text>
        <dbReference type="Rhea" id="RHEA:17989"/>
        <dbReference type="Rhea" id="RHEA-COMP:9863"/>
        <dbReference type="Rhea" id="RHEA-COMP:11604"/>
        <dbReference type="ChEBI" id="CHEBI:15378"/>
        <dbReference type="ChEBI" id="CHEBI:29999"/>
        <dbReference type="ChEBI" id="CHEBI:30616"/>
        <dbReference type="ChEBI" id="CHEBI:83421"/>
        <dbReference type="ChEBI" id="CHEBI:456216"/>
        <dbReference type="EC" id="2.7.11.1"/>
    </reaction>
</comment>
<dbReference type="FunFam" id="3.30.200.20:FF:000096">
    <property type="entry name" value="Non-specific serine/threonine protein kinase"/>
    <property type="match status" value="1"/>
</dbReference>
<name>A0AAN9ER68_CROPI</name>
<evidence type="ECO:0000256" key="6">
    <source>
        <dbReference type="ARBA" id="ARBA00022741"/>
    </source>
</evidence>
<dbReference type="InterPro" id="IPR000719">
    <property type="entry name" value="Prot_kinase_dom"/>
</dbReference>
<dbReference type="PANTHER" id="PTHR43895:SF142">
    <property type="entry name" value="NON-SPECIFIC SERINE_THREONINE PROTEIN KINASE"/>
    <property type="match status" value="1"/>
</dbReference>
<evidence type="ECO:0000256" key="8">
    <source>
        <dbReference type="ARBA" id="ARBA00022840"/>
    </source>
</evidence>
<accession>A0AAN9ER68</accession>
<dbReference type="PROSITE" id="PS50816">
    <property type="entry name" value="NAF"/>
    <property type="match status" value="1"/>
</dbReference>
<dbReference type="PROSITE" id="PS50011">
    <property type="entry name" value="PROTEIN_KINASE_DOM"/>
    <property type="match status" value="1"/>
</dbReference>
<evidence type="ECO:0000256" key="11">
    <source>
        <dbReference type="ARBA" id="ARBA00048679"/>
    </source>
</evidence>
<dbReference type="InterPro" id="IPR018451">
    <property type="entry name" value="NAF/FISL_domain"/>
</dbReference>
<dbReference type="SUPFAM" id="SSF56112">
    <property type="entry name" value="Protein kinase-like (PK-like)"/>
    <property type="match status" value="1"/>
</dbReference>
<comment type="cofactor">
    <cofactor evidence="1">
        <name>Mn(2+)</name>
        <dbReference type="ChEBI" id="CHEBI:29035"/>
    </cofactor>
</comment>
<keyword evidence="8 12" id="KW-0067">ATP-binding</keyword>
<gene>
    <name evidence="16" type="ORF">RIF29_28330</name>
</gene>
<dbReference type="Pfam" id="PF03822">
    <property type="entry name" value="NAF"/>
    <property type="match status" value="1"/>
</dbReference>
<dbReference type="Gene3D" id="3.30.310.80">
    <property type="entry name" value="Kinase associated domain 1, KA1"/>
    <property type="match status" value="1"/>
</dbReference>
<evidence type="ECO:0000313" key="17">
    <source>
        <dbReference type="Proteomes" id="UP001372338"/>
    </source>
</evidence>
<dbReference type="PROSITE" id="PS00108">
    <property type="entry name" value="PROTEIN_KINASE_ST"/>
    <property type="match status" value="1"/>
</dbReference>
<evidence type="ECO:0000256" key="9">
    <source>
        <dbReference type="ARBA" id="ARBA00023211"/>
    </source>
</evidence>
<evidence type="ECO:0000259" key="14">
    <source>
        <dbReference type="PROSITE" id="PS50011"/>
    </source>
</evidence>
<keyword evidence="4 13" id="KW-0723">Serine/threonine-protein kinase</keyword>
<dbReference type="GO" id="GO:0004674">
    <property type="term" value="F:protein serine/threonine kinase activity"/>
    <property type="evidence" value="ECO:0007669"/>
    <property type="project" value="UniProtKB-KW"/>
</dbReference>
<dbReference type="AlphaFoldDB" id="A0AAN9ER68"/>
<dbReference type="InterPro" id="IPR011009">
    <property type="entry name" value="Kinase-like_dom_sf"/>
</dbReference>
<dbReference type="PANTHER" id="PTHR43895">
    <property type="entry name" value="CALCIUM/CALMODULIN-DEPENDENT PROTEIN KINASE KINASE-RELATED"/>
    <property type="match status" value="1"/>
</dbReference>
<comment type="catalytic activity">
    <reaction evidence="10">
        <text>L-threonyl-[protein] + ATP = O-phospho-L-threonyl-[protein] + ADP + H(+)</text>
        <dbReference type="Rhea" id="RHEA:46608"/>
        <dbReference type="Rhea" id="RHEA-COMP:11060"/>
        <dbReference type="Rhea" id="RHEA-COMP:11605"/>
        <dbReference type="ChEBI" id="CHEBI:15378"/>
        <dbReference type="ChEBI" id="CHEBI:30013"/>
        <dbReference type="ChEBI" id="CHEBI:30616"/>
        <dbReference type="ChEBI" id="CHEBI:61977"/>
        <dbReference type="ChEBI" id="CHEBI:456216"/>
        <dbReference type="EC" id="2.7.11.1"/>
    </reaction>
</comment>
<evidence type="ECO:0000256" key="3">
    <source>
        <dbReference type="ARBA" id="ARBA00012513"/>
    </source>
</evidence>
<keyword evidence="17" id="KW-1185">Reference proteome</keyword>
<dbReference type="InterPro" id="IPR017441">
    <property type="entry name" value="Protein_kinase_ATP_BS"/>
</dbReference>
<feature type="domain" description="NAF" evidence="15">
    <location>
        <begin position="325"/>
        <end position="350"/>
    </location>
</feature>
<dbReference type="FunFam" id="3.30.310.80:FF:000005">
    <property type="entry name" value="Non-specific serine/threonine protein kinase"/>
    <property type="match status" value="1"/>
</dbReference>
<dbReference type="Gene3D" id="1.10.510.10">
    <property type="entry name" value="Transferase(Phosphotransferase) domain 1"/>
    <property type="match status" value="1"/>
</dbReference>
<dbReference type="EMBL" id="JAYWIO010000005">
    <property type="protein sequence ID" value="KAK7262002.1"/>
    <property type="molecule type" value="Genomic_DNA"/>
</dbReference>
<evidence type="ECO:0000256" key="10">
    <source>
        <dbReference type="ARBA" id="ARBA00047899"/>
    </source>
</evidence>
<comment type="caution">
    <text evidence="16">The sequence shown here is derived from an EMBL/GenBank/DDBJ whole genome shotgun (WGS) entry which is preliminary data.</text>
</comment>
<proteinExistence type="inferred from homology"/>
<organism evidence="16 17">
    <name type="scientific">Crotalaria pallida</name>
    <name type="common">Smooth rattlebox</name>
    <name type="synonym">Crotalaria striata</name>
    <dbReference type="NCBI Taxonomy" id="3830"/>
    <lineage>
        <taxon>Eukaryota</taxon>
        <taxon>Viridiplantae</taxon>
        <taxon>Streptophyta</taxon>
        <taxon>Embryophyta</taxon>
        <taxon>Tracheophyta</taxon>
        <taxon>Spermatophyta</taxon>
        <taxon>Magnoliopsida</taxon>
        <taxon>eudicotyledons</taxon>
        <taxon>Gunneridae</taxon>
        <taxon>Pentapetalae</taxon>
        <taxon>rosids</taxon>
        <taxon>fabids</taxon>
        <taxon>Fabales</taxon>
        <taxon>Fabaceae</taxon>
        <taxon>Papilionoideae</taxon>
        <taxon>50 kb inversion clade</taxon>
        <taxon>genistoids sensu lato</taxon>
        <taxon>core genistoids</taxon>
        <taxon>Crotalarieae</taxon>
        <taxon>Crotalaria</taxon>
    </lineage>
</organism>
<comment type="similarity">
    <text evidence="2">Belongs to the protein kinase superfamily. CAMK Ser/Thr protein kinase family. SNF1 subfamily.</text>
</comment>
<dbReference type="FunFam" id="1.10.510.10:FF:000279">
    <property type="entry name" value="Non-specific serine/threonine protein kinase"/>
    <property type="match status" value="1"/>
</dbReference>
<dbReference type="Proteomes" id="UP001372338">
    <property type="component" value="Unassembled WGS sequence"/>
</dbReference>
<dbReference type="InterPro" id="IPR008271">
    <property type="entry name" value="Ser/Thr_kinase_AS"/>
</dbReference>
<keyword evidence="9" id="KW-0464">Manganese</keyword>
<dbReference type="CDD" id="cd12195">
    <property type="entry name" value="CIPK_C"/>
    <property type="match status" value="1"/>
</dbReference>
<reference evidence="16 17" key="1">
    <citation type="submission" date="2024-01" db="EMBL/GenBank/DDBJ databases">
        <title>The genomes of 5 underutilized Papilionoideae crops provide insights into root nodulation and disease resistanc.</title>
        <authorList>
            <person name="Yuan L."/>
        </authorList>
    </citation>
    <scope>NUCLEOTIDE SEQUENCE [LARGE SCALE GENOMIC DNA]</scope>
    <source>
        <strain evidence="16">ZHUSHIDOU_FW_LH</strain>
        <tissue evidence="16">Leaf</tissue>
    </source>
</reference>
<evidence type="ECO:0000256" key="2">
    <source>
        <dbReference type="ARBA" id="ARBA00006234"/>
    </source>
</evidence>
<evidence type="ECO:0000256" key="12">
    <source>
        <dbReference type="PROSITE-ProRule" id="PRU10141"/>
    </source>
</evidence>
<dbReference type="GO" id="GO:0005524">
    <property type="term" value="F:ATP binding"/>
    <property type="evidence" value="ECO:0007669"/>
    <property type="project" value="UniProtKB-UniRule"/>
</dbReference>
<evidence type="ECO:0000256" key="7">
    <source>
        <dbReference type="ARBA" id="ARBA00022777"/>
    </source>
</evidence>
<evidence type="ECO:0000256" key="4">
    <source>
        <dbReference type="ARBA" id="ARBA00022527"/>
    </source>
</evidence>
<evidence type="ECO:0000256" key="5">
    <source>
        <dbReference type="ARBA" id="ARBA00022679"/>
    </source>
</evidence>
<feature type="binding site" evidence="12">
    <location>
        <position position="43"/>
    </location>
    <ligand>
        <name>ATP</name>
        <dbReference type="ChEBI" id="CHEBI:30616"/>
    </ligand>
</feature>
<sequence length="464" mass="52163">MASNIVLNKYEMGKLLGQGNFAKVYHARNLSTNESVAIKIIKKESLKKETLVKQIKREVSVMHLVRHPNIVRLKEVMATKTKIFIVVEFVKGGELFAKLNKGKMDEHSARKYFHQLISAVDFCHSRGVTHRDLKPENLLLDENEDLKVSDFGLSALPDQRRSDGMLVTPCGTPAYVAPEVLKKKGYDGSKADIWSCGVILYALLSGYLPFQGENVIRIYRKSFKADYALPHWLSHGAKHLIKRLLVVDPQKRYSIEDIMNDPWFQVGFMRPFAFSIKQNYVGAADNNIDFFNSDQDNAENVVDHAHAHAHAAAAAAADEKSTSTSPRPFYNAFEIISSFSHGFDLRSLFETTGKRSPPSMFISKFSAAAVVAKLEGVAKKLNFRITGRKEFKVRMQGATEGRKGKLAMTVEVFEVAPEVAVVEFTKSAGDTLEYIKLCEDQVRPSLKDIVWTWQGDDNSNCQHQ</sequence>
<evidence type="ECO:0000313" key="16">
    <source>
        <dbReference type="EMBL" id="KAK7262002.1"/>
    </source>
</evidence>
<dbReference type="GO" id="GO:0007165">
    <property type="term" value="P:signal transduction"/>
    <property type="evidence" value="ECO:0007669"/>
    <property type="project" value="InterPro"/>
</dbReference>
<dbReference type="SMART" id="SM00220">
    <property type="entry name" value="S_TKc"/>
    <property type="match status" value="1"/>
</dbReference>
<evidence type="ECO:0000256" key="1">
    <source>
        <dbReference type="ARBA" id="ARBA00001936"/>
    </source>
</evidence>
<feature type="domain" description="Protein kinase" evidence="14">
    <location>
        <begin position="10"/>
        <end position="264"/>
    </location>
</feature>
<evidence type="ECO:0000259" key="15">
    <source>
        <dbReference type="PROSITE" id="PS50816"/>
    </source>
</evidence>
<dbReference type="Pfam" id="PF00069">
    <property type="entry name" value="Pkinase"/>
    <property type="match status" value="1"/>
</dbReference>
<protein>
    <recommendedName>
        <fullName evidence="3">non-specific serine/threonine protein kinase</fullName>
        <ecNumber evidence="3">2.7.11.1</ecNumber>
    </recommendedName>
</protein>
<evidence type="ECO:0000256" key="13">
    <source>
        <dbReference type="RuleBase" id="RU000304"/>
    </source>
</evidence>
<keyword evidence="5" id="KW-0808">Transferase</keyword>
<dbReference type="EC" id="2.7.11.1" evidence="3"/>
<dbReference type="PROSITE" id="PS00107">
    <property type="entry name" value="PROTEIN_KINASE_ATP"/>
    <property type="match status" value="1"/>
</dbReference>
<keyword evidence="6 12" id="KW-0547">Nucleotide-binding</keyword>
<keyword evidence="7" id="KW-0418">Kinase</keyword>
<dbReference type="InterPro" id="IPR004041">
    <property type="entry name" value="NAF_dom"/>
</dbReference>